<dbReference type="AlphaFoldDB" id="A0ABD0MWN2"/>
<dbReference type="PANTHER" id="PTHR45749">
    <property type="match status" value="1"/>
</dbReference>
<proteinExistence type="predicted"/>
<dbReference type="InterPro" id="IPR025398">
    <property type="entry name" value="DUF4371"/>
</dbReference>
<dbReference type="Pfam" id="PF14291">
    <property type="entry name" value="DUF4371"/>
    <property type="match status" value="1"/>
</dbReference>
<dbReference type="PANTHER" id="PTHR45749:SF21">
    <property type="entry name" value="DUF4371 DOMAIN-CONTAINING PROTEIN"/>
    <property type="match status" value="1"/>
</dbReference>
<sequence>MSPRPHPLDLTDQLDKEADLELMPSGQPTSSSYNSSSKASTTSALIQGNMNQYQHKILALSTSQLQISWKAVRKRDIFSCVKAVEKRLINEDSVRFDSSFVKGGFTNWRKATEKFNEHENPFCGLTADGTTDSSTMEQFSLTLQYVDEKLESHSDFLGFYSAPDSSGETLFRCIKDVFLRLNIPLERLHGYCFDGASNMSGRFSGVQAWLKKTCPESLFVHCANHSLDLVLQEAAREVGLIADSVNFVQGVAVVICESAKRKDLYQSLPYWPYVQQDGAYEQQLSNEITKTMEQLKEDRSVRGDIRAKIRGLHKQAMKAKTYYGLLCCEAIFEPCESVARSLQHTKASALGALKCAELLERRMEALRDDAVVDKMPQTVSSAGLKMPDEKRMTKTPTRYQHTAEPEAESQVAQHSLWRQEFYEAVDLVRAEVKRRFDQDGMKTAALRENMLITAANKKQIVDVDSVHLPHQIDKDWRSS</sequence>
<comment type="caution">
    <text evidence="3">The sequence shown here is derived from an EMBL/GenBank/DDBJ whole genome shotgun (WGS) entry which is preliminary data.</text>
</comment>
<evidence type="ECO:0000256" key="1">
    <source>
        <dbReference type="SAM" id="MobiDB-lite"/>
    </source>
</evidence>
<feature type="compositionally biased region" description="Basic and acidic residues" evidence="1">
    <location>
        <begin position="1"/>
        <end position="19"/>
    </location>
</feature>
<keyword evidence="4" id="KW-1185">Reference proteome</keyword>
<accession>A0ABD0MWN2</accession>
<dbReference type="EMBL" id="JAMKFB020000031">
    <property type="protein sequence ID" value="KAL0154385.1"/>
    <property type="molecule type" value="Genomic_DNA"/>
</dbReference>
<organism evidence="3 4">
    <name type="scientific">Cirrhinus mrigala</name>
    <name type="common">Mrigala</name>
    <dbReference type="NCBI Taxonomy" id="683832"/>
    <lineage>
        <taxon>Eukaryota</taxon>
        <taxon>Metazoa</taxon>
        <taxon>Chordata</taxon>
        <taxon>Craniata</taxon>
        <taxon>Vertebrata</taxon>
        <taxon>Euteleostomi</taxon>
        <taxon>Actinopterygii</taxon>
        <taxon>Neopterygii</taxon>
        <taxon>Teleostei</taxon>
        <taxon>Ostariophysi</taxon>
        <taxon>Cypriniformes</taxon>
        <taxon>Cyprinidae</taxon>
        <taxon>Labeoninae</taxon>
        <taxon>Labeonini</taxon>
        <taxon>Cirrhinus</taxon>
    </lineage>
</organism>
<name>A0ABD0MWN2_CIRMR</name>
<dbReference type="InterPro" id="IPR012337">
    <property type="entry name" value="RNaseH-like_sf"/>
</dbReference>
<protein>
    <recommendedName>
        <fullName evidence="2">DUF4371 domain-containing protein</fullName>
    </recommendedName>
</protein>
<feature type="region of interest" description="Disordered" evidence="1">
    <location>
        <begin position="1"/>
        <end position="38"/>
    </location>
</feature>
<reference evidence="3 4" key="1">
    <citation type="submission" date="2024-05" db="EMBL/GenBank/DDBJ databases">
        <title>Genome sequencing and assembly of Indian major carp, Cirrhinus mrigala (Hamilton, 1822).</title>
        <authorList>
            <person name="Mohindra V."/>
            <person name="Chowdhury L.M."/>
            <person name="Lal K."/>
            <person name="Jena J.K."/>
        </authorList>
    </citation>
    <scope>NUCLEOTIDE SEQUENCE [LARGE SCALE GENOMIC DNA]</scope>
    <source>
        <strain evidence="3">CM1030</strain>
        <tissue evidence="3">Blood</tissue>
    </source>
</reference>
<feature type="compositionally biased region" description="Low complexity" evidence="1">
    <location>
        <begin position="25"/>
        <end position="38"/>
    </location>
</feature>
<gene>
    <name evidence="3" type="ORF">M9458_050351</name>
</gene>
<dbReference type="Proteomes" id="UP001529510">
    <property type="component" value="Unassembled WGS sequence"/>
</dbReference>
<evidence type="ECO:0000259" key="2">
    <source>
        <dbReference type="Pfam" id="PF14291"/>
    </source>
</evidence>
<feature type="domain" description="DUF4371" evidence="2">
    <location>
        <begin position="116"/>
        <end position="205"/>
    </location>
</feature>
<dbReference type="SUPFAM" id="SSF53098">
    <property type="entry name" value="Ribonuclease H-like"/>
    <property type="match status" value="1"/>
</dbReference>
<evidence type="ECO:0000313" key="3">
    <source>
        <dbReference type="EMBL" id="KAL0154385.1"/>
    </source>
</evidence>
<evidence type="ECO:0000313" key="4">
    <source>
        <dbReference type="Proteomes" id="UP001529510"/>
    </source>
</evidence>